<dbReference type="Pfam" id="PF01547">
    <property type="entry name" value="SBP_bac_1"/>
    <property type="match status" value="1"/>
</dbReference>
<keyword evidence="9" id="KW-1185">Reference proteome</keyword>
<evidence type="ECO:0000256" key="7">
    <source>
        <dbReference type="SAM" id="SignalP"/>
    </source>
</evidence>
<dbReference type="PANTHER" id="PTHR43649:SF31">
    <property type="entry name" value="SN-GLYCEROL-3-PHOSPHATE-BINDING PERIPLASMIC PROTEIN UGPB"/>
    <property type="match status" value="1"/>
</dbReference>
<evidence type="ECO:0000256" key="6">
    <source>
        <dbReference type="ARBA" id="ARBA00022729"/>
    </source>
</evidence>
<dbReference type="AlphaFoldDB" id="F4LKP0"/>
<dbReference type="PANTHER" id="PTHR43649">
    <property type="entry name" value="ARABINOSE-BINDING PROTEIN-RELATED"/>
    <property type="match status" value="1"/>
</dbReference>
<comment type="subunit">
    <text evidence="3">The complex is composed of two ATP-binding proteins (UgpC), two transmembrane proteins (UgpA and UgpE) and a solute-binding protein (UgpB).</text>
</comment>
<dbReference type="InterPro" id="IPR006059">
    <property type="entry name" value="SBP"/>
</dbReference>
<keyword evidence="6 7" id="KW-0732">Signal</keyword>
<dbReference type="GO" id="GO:0042597">
    <property type="term" value="C:periplasmic space"/>
    <property type="evidence" value="ECO:0007669"/>
    <property type="project" value="UniProtKB-SubCell"/>
</dbReference>
<feature type="signal peptide" evidence="7">
    <location>
        <begin position="1"/>
        <end position="20"/>
    </location>
</feature>
<keyword evidence="5" id="KW-0813">Transport</keyword>
<dbReference type="Gene3D" id="3.40.190.10">
    <property type="entry name" value="Periplasmic binding protein-like II"/>
    <property type="match status" value="1"/>
</dbReference>
<name>F4LKP0_TREBD</name>
<protein>
    <recommendedName>
        <fullName evidence="4">sn-glycerol-3-phosphate-binding periplasmic protein UgpB</fullName>
    </recommendedName>
</protein>
<dbReference type="SUPFAM" id="SSF53850">
    <property type="entry name" value="Periplasmic binding protein-like II"/>
    <property type="match status" value="1"/>
</dbReference>
<dbReference type="InterPro" id="IPR050490">
    <property type="entry name" value="Bact_solute-bd_prot1"/>
</dbReference>
<evidence type="ECO:0000313" key="9">
    <source>
        <dbReference type="Proteomes" id="UP000006546"/>
    </source>
</evidence>
<evidence type="ECO:0000256" key="2">
    <source>
        <dbReference type="ARBA" id="ARBA00008520"/>
    </source>
</evidence>
<sequence length="419" mass="46337">MKKFTAVLLIACLAGSIAFAGGGKENSETAVLQVAVWDKNQEPGLTQILNDFTAATGIKAKIQVTPWEQYWTMLEAGATGGSLPDVFWMHSNEFSKYASYGMLLDLSVRIAGSEKISLTNYPQDIVELYTWKNKTYAVPKDIDTIALWYNKTMFAAAGVPYPDESWTWDTFRNACKKLTTGDGRQYGFTLKTSDNQSGWYNIVYDMGGSIISADKKKSGFDQIGTVNALQFVADLAKDGSMPPYEVLSENTAEALFEAGKVAMVMMGSWMLPELCNNDYVKKHGDIAVLPKDAGTGRRVSIYNGLGWAASAATKQPEKVWTLIEYLGSEKAQRKQSDLGIVMSAYKGTTENWISAYPDFNLQAYIDMTADMVIRPYSASTVAWENMATEKLIDVWTGKRNAAEVCREIARLMNGMLAEE</sequence>
<dbReference type="CDD" id="cd13585">
    <property type="entry name" value="PBP2_TMBP_like"/>
    <property type="match status" value="1"/>
</dbReference>
<dbReference type="OrthoDB" id="383937at2"/>
<evidence type="ECO:0000256" key="3">
    <source>
        <dbReference type="ARBA" id="ARBA00011557"/>
    </source>
</evidence>
<dbReference type="KEGG" id="tbe:Trebr_0043"/>
<evidence type="ECO:0000256" key="5">
    <source>
        <dbReference type="ARBA" id="ARBA00022448"/>
    </source>
</evidence>
<evidence type="ECO:0000313" key="8">
    <source>
        <dbReference type="EMBL" id="AEE15501.1"/>
    </source>
</evidence>
<comment type="similarity">
    <text evidence="2">Belongs to the bacterial solute-binding protein 1 family.</text>
</comment>
<dbReference type="Proteomes" id="UP000006546">
    <property type="component" value="Chromosome"/>
</dbReference>
<proteinExistence type="inferred from homology"/>
<accession>F4LKP0</accession>
<evidence type="ECO:0000256" key="1">
    <source>
        <dbReference type="ARBA" id="ARBA00004418"/>
    </source>
</evidence>
<comment type="subcellular location">
    <subcellularLocation>
        <location evidence="1">Periplasm</location>
    </subcellularLocation>
</comment>
<dbReference type="eggNOG" id="COG1653">
    <property type="taxonomic scope" value="Bacteria"/>
</dbReference>
<dbReference type="RefSeq" id="WP_013757221.1">
    <property type="nucleotide sequence ID" value="NC_015500.1"/>
</dbReference>
<dbReference type="STRING" id="906968.Trebr_0043"/>
<dbReference type="HOGENOM" id="CLU_031285_10_5_12"/>
<reference evidence="9" key="1">
    <citation type="submission" date="2011-04" db="EMBL/GenBank/DDBJ databases">
        <title>The complete genome of Treponema brennaborense DSM 12168.</title>
        <authorList>
            <person name="Lucas S."/>
            <person name="Han J."/>
            <person name="Lapidus A."/>
            <person name="Bruce D."/>
            <person name="Goodwin L."/>
            <person name="Pitluck S."/>
            <person name="Peters L."/>
            <person name="Kyrpides N."/>
            <person name="Mavromatis K."/>
            <person name="Ivanova N."/>
            <person name="Mikhailova N."/>
            <person name="Pagani I."/>
            <person name="Teshima H."/>
            <person name="Detter J.C."/>
            <person name="Tapia R."/>
            <person name="Han C."/>
            <person name="Land M."/>
            <person name="Hauser L."/>
            <person name="Markowitz V."/>
            <person name="Cheng J.-F."/>
            <person name="Hugenholtz P."/>
            <person name="Woyke T."/>
            <person name="Wu D."/>
            <person name="Gronow S."/>
            <person name="Wellnitz S."/>
            <person name="Brambilla E."/>
            <person name="Klenk H.-P."/>
            <person name="Eisen J.A."/>
        </authorList>
    </citation>
    <scope>NUCLEOTIDE SEQUENCE [LARGE SCALE GENOMIC DNA]</scope>
    <source>
        <strain evidence="9">DSM 12168 / CIP 105900 / DD5/3</strain>
    </source>
</reference>
<dbReference type="EMBL" id="CP002696">
    <property type="protein sequence ID" value="AEE15501.1"/>
    <property type="molecule type" value="Genomic_DNA"/>
</dbReference>
<gene>
    <name evidence="8" type="ordered locus">Trebr_0043</name>
</gene>
<evidence type="ECO:0000256" key="4">
    <source>
        <dbReference type="ARBA" id="ARBA00017470"/>
    </source>
</evidence>
<feature type="chain" id="PRO_5003312738" description="sn-glycerol-3-phosphate-binding periplasmic protein UgpB" evidence="7">
    <location>
        <begin position="21"/>
        <end position="419"/>
    </location>
</feature>
<organism evidence="8 9">
    <name type="scientific">Treponema brennaborense (strain DSM 12168 / CIP 105900 / DD5/3)</name>
    <dbReference type="NCBI Taxonomy" id="906968"/>
    <lineage>
        <taxon>Bacteria</taxon>
        <taxon>Pseudomonadati</taxon>
        <taxon>Spirochaetota</taxon>
        <taxon>Spirochaetia</taxon>
        <taxon>Spirochaetales</taxon>
        <taxon>Treponemataceae</taxon>
        <taxon>Treponema</taxon>
    </lineage>
</organism>